<accession>A0A7Z7VX49</accession>
<feature type="compositionally biased region" description="Basic and acidic residues" evidence="1">
    <location>
        <begin position="8"/>
        <end position="43"/>
    </location>
</feature>
<dbReference type="EMBL" id="LR962863">
    <property type="protein sequence ID" value="CAD7359547.1"/>
    <property type="molecule type" value="Genomic_DNA"/>
</dbReference>
<dbReference type="EMBL" id="UHEF01000001">
    <property type="protein sequence ID" value="SUM88559.1"/>
    <property type="molecule type" value="Genomic_DNA"/>
</dbReference>
<name>A0A7Z7VX49_STASC</name>
<reference evidence="3" key="1">
    <citation type="submission" date="2018-06" db="EMBL/GenBank/DDBJ databases">
        <authorList>
            <consortium name="Pathogen Informatics"/>
            <person name="Doyle S."/>
        </authorList>
    </citation>
    <scope>NUCLEOTIDE SEQUENCE [LARGE SCALE GENOMIC DNA]</scope>
    <source>
        <strain evidence="3">NCTC12218</strain>
    </source>
</reference>
<organism evidence="3">
    <name type="scientific">Staphylococcus schleiferi</name>
    <dbReference type="NCBI Taxonomy" id="1295"/>
    <lineage>
        <taxon>Bacteria</taxon>
        <taxon>Bacillati</taxon>
        <taxon>Bacillota</taxon>
        <taxon>Bacilli</taxon>
        <taxon>Bacillales</taxon>
        <taxon>Staphylococcaceae</taxon>
        <taxon>Staphylococcus</taxon>
    </lineage>
</organism>
<dbReference type="AlphaFoldDB" id="A0A7Z7VX49"/>
<dbReference type="Proteomes" id="UP000264146">
    <property type="component" value="Chromosome"/>
</dbReference>
<evidence type="ECO:0000313" key="4">
    <source>
        <dbReference type="Proteomes" id="UP000264146"/>
    </source>
</evidence>
<protein>
    <submittedName>
        <fullName evidence="3">Uncharacterized protein</fullName>
    </submittedName>
</protein>
<evidence type="ECO:0000313" key="2">
    <source>
        <dbReference type="EMBL" id="CAD7359547.1"/>
    </source>
</evidence>
<gene>
    <name evidence="3" type="ORF">NCTC12218_01200</name>
</gene>
<evidence type="ECO:0000313" key="3">
    <source>
        <dbReference type="EMBL" id="SUM88559.1"/>
    </source>
</evidence>
<dbReference type="RefSeq" id="WP_257211769.1">
    <property type="nucleotide sequence ID" value="NZ_LR962863.1"/>
</dbReference>
<sequence length="43" mass="5393">MKINHAKQQNEQRKAQRLFSEWRKDEILYKEDQEDQHSKGQRH</sequence>
<reference evidence="2 4" key="2">
    <citation type="submission" date="2020-11" db="EMBL/GenBank/DDBJ databases">
        <authorList>
            <consortium name="Pathogen Informatics"/>
        </authorList>
    </citation>
    <scope>NUCLEOTIDE SEQUENCE [LARGE SCALE GENOMIC DNA]</scope>
    <source>
        <strain evidence="2 4">NCTC12218</strain>
    </source>
</reference>
<evidence type="ECO:0000256" key="1">
    <source>
        <dbReference type="SAM" id="MobiDB-lite"/>
    </source>
</evidence>
<proteinExistence type="predicted"/>
<feature type="region of interest" description="Disordered" evidence="1">
    <location>
        <begin position="1"/>
        <end position="43"/>
    </location>
</feature>